<dbReference type="AlphaFoldDB" id="A0A8T0XER7"/>
<dbReference type="GO" id="GO:0006355">
    <property type="term" value="P:regulation of DNA-templated transcription"/>
    <property type="evidence" value="ECO:0007669"/>
    <property type="project" value="InterPro"/>
</dbReference>
<dbReference type="Proteomes" id="UP000823388">
    <property type="component" value="Chromosome 1K"/>
</dbReference>
<evidence type="ECO:0000256" key="2">
    <source>
        <dbReference type="ARBA" id="ARBA00023125"/>
    </source>
</evidence>
<comment type="caution">
    <text evidence="7">The sequence shown here is derived from an EMBL/GenBank/DDBJ whole genome shotgun (WGS) entry which is preliminary data.</text>
</comment>
<dbReference type="EMBL" id="CM029037">
    <property type="protein sequence ID" value="KAG2657845.1"/>
    <property type="molecule type" value="Genomic_DNA"/>
</dbReference>
<evidence type="ECO:0000256" key="1">
    <source>
        <dbReference type="ARBA" id="ARBA00023015"/>
    </source>
</evidence>
<dbReference type="PANTHER" id="PTHR31719:SF116">
    <property type="entry name" value="NAC DOMAIN-CONTAINING PROTEIN"/>
    <property type="match status" value="1"/>
</dbReference>
<organism evidence="7 8">
    <name type="scientific">Panicum virgatum</name>
    <name type="common">Blackwell switchgrass</name>
    <dbReference type="NCBI Taxonomy" id="38727"/>
    <lineage>
        <taxon>Eukaryota</taxon>
        <taxon>Viridiplantae</taxon>
        <taxon>Streptophyta</taxon>
        <taxon>Embryophyta</taxon>
        <taxon>Tracheophyta</taxon>
        <taxon>Spermatophyta</taxon>
        <taxon>Magnoliopsida</taxon>
        <taxon>Liliopsida</taxon>
        <taxon>Poales</taxon>
        <taxon>Poaceae</taxon>
        <taxon>PACMAD clade</taxon>
        <taxon>Panicoideae</taxon>
        <taxon>Panicodae</taxon>
        <taxon>Paniceae</taxon>
        <taxon>Panicinae</taxon>
        <taxon>Panicum</taxon>
        <taxon>Panicum sect. Hiantes</taxon>
    </lineage>
</organism>
<dbReference type="GO" id="GO:0003677">
    <property type="term" value="F:DNA binding"/>
    <property type="evidence" value="ECO:0007669"/>
    <property type="project" value="UniProtKB-KW"/>
</dbReference>
<gene>
    <name evidence="7" type="ORF">PVAP13_1KG168100</name>
</gene>
<feature type="domain" description="NAC" evidence="6">
    <location>
        <begin position="11"/>
        <end position="163"/>
    </location>
</feature>
<dbReference type="InterPro" id="IPR036093">
    <property type="entry name" value="NAC_dom_sf"/>
</dbReference>
<feature type="compositionally biased region" description="Polar residues" evidence="5">
    <location>
        <begin position="348"/>
        <end position="363"/>
    </location>
</feature>
<dbReference type="PROSITE" id="PS51005">
    <property type="entry name" value="NAC"/>
    <property type="match status" value="1"/>
</dbReference>
<proteinExistence type="predicted"/>
<feature type="region of interest" description="Disordered" evidence="5">
    <location>
        <begin position="341"/>
        <end position="368"/>
    </location>
</feature>
<evidence type="ECO:0000313" key="8">
    <source>
        <dbReference type="Proteomes" id="UP000823388"/>
    </source>
</evidence>
<dbReference type="PANTHER" id="PTHR31719">
    <property type="entry name" value="NAC TRANSCRIPTION FACTOR 56"/>
    <property type="match status" value="1"/>
</dbReference>
<name>A0A8T0XER7_PANVG</name>
<evidence type="ECO:0000256" key="5">
    <source>
        <dbReference type="SAM" id="MobiDB-lite"/>
    </source>
</evidence>
<dbReference type="Gene3D" id="2.170.150.80">
    <property type="entry name" value="NAC domain"/>
    <property type="match status" value="1"/>
</dbReference>
<reference evidence="7" key="1">
    <citation type="submission" date="2020-05" db="EMBL/GenBank/DDBJ databases">
        <title>WGS assembly of Panicum virgatum.</title>
        <authorList>
            <person name="Lovell J.T."/>
            <person name="Jenkins J."/>
            <person name="Shu S."/>
            <person name="Juenger T.E."/>
            <person name="Schmutz J."/>
        </authorList>
    </citation>
    <scope>NUCLEOTIDE SEQUENCE</scope>
    <source>
        <strain evidence="7">AP13</strain>
    </source>
</reference>
<evidence type="ECO:0000259" key="6">
    <source>
        <dbReference type="PROSITE" id="PS51005"/>
    </source>
</evidence>
<dbReference type="InterPro" id="IPR003441">
    <property type="entry name" value="NAC-dom"/>
</dbReference>
<dbReference type="OrthoDB" id="682680at2759"/>
<evidence type="ECO:0000313" key="7">
    <source>
        <dbReference type="EMBL" id="KAG2657845.1"/>
    </source>
</evidence>
<sequence length="453" mass="49527">MSTKAATAIGLPPGLNFHPDDDELVEFYLLPTARGEPAWFPGVIVIDDDTAGNTVPWKLLERHGLAGDDEAYFFVRTKQDDIKEAIRQVRYCAGGARWVSQRPVFGASCIGGERIEWRRINLNLQMGRGRSGGGSGSTGWVMHEYALTEPARPSLKICHVSFSGHGKDRKRVPDEEYSEPASKRARVDAADANSGSSTCVYGSTAPAIDQGYGTSGDVFQFQQLHAGQQEHSLPFPIDQGISATDLQQQQPLPETNVSSATCAYEPMQVTDEQILEWGSSFADDDAEPTAEQQKTDAADSSSEICGYDDYEPVQVSDEEILDWGSSFLADEQLMIQETVADGAAESSDGISPSNQQQLQQLDSVPSMEVEERQEIQEDQFQLAQSSTTTTTTTTGTSFFLSAASAGAELYLEQAVPTTEQHQHLPAEYQTGGDEQEQRKFWRSIGVDIGNIVF</sequence>
<protein>
    <recommendedName>
        <fullName evidence="6">NAC domain-containing protein</fullName>
    </recommendedName>
</protein>
<dbReference type="Pfam" id="PF02365">
    <property type="entry name" value="NAM"/>
    <property type="match status" value="1"/>
</dbReference>
<feature type="region of interest" description="Disordered" evidence="5">
    <location>
        <begin position="283"/>
        <end position="305"/>
    </location>
</feature>
<feature type="region of interest" description="Disordered" evidence="5">
    <location>
        <begin position="164"/>
        <end position="189"/>
    </location>
</feature>
<keyword evidence="4" id="KW-0539">Nucleus</keyword>
<keyword evidence="8" id="KW-1185">Reference proteome</keyword>
<keyword evidence="1" id="KW-0805">Transcription regulation</keyword>
<keyword evidence="3" id="KW-0804">Transcription</keyword>
<accession>A0A8T0XER7</accession>
<dbReference type="SUPFAM" id="SSF101941">
    <property type="entry name" value="NAC domain"/>
    <property type="match status" value="1"/>
</dbReference>
<evidence type="ECO:0000256" key="4">
    <source>
        <dbReference type="ARBA" id="ARBA00023242"/>
    </source>
</evidence>
<evidence type="ECO:0000256" key="3">
    <source>
        <dbReference type="ARBA" id="ARBA00023163"/>
    </source>
</evidence>
<keyword evidence="2" id="KW-0238">DNA-binding</keyword>